<organism evidence="2 3">
    <name type="scientific">Phyllosticta citricarpa</name>
    <dbReference type="NCBI Taxonomy" id="55181"/>
    <lineage>
        <taxon>Eukaryota</taxon>
        <taxon>Fungi</taxon>
        <taxon>Dikarya</taxon>
        <taxon>Ascomycota</taxon>
        <taxon>Pezizomycotina</taxon>
        <taxon>Dothideomycetes</taxon>
        <taxon>Dothideomycetes incertae sedis</taxon>
        <taxon>Botryosphaeriales</taxon>
        <taxon>Phyllostictaceae</taxon>
        <taxon>Phyllosticta</taxon>
    </lineage>
</organism>
<name>A0ABR1M3R7_9PEZI</name>
<evidence type="ECO:0000313" key="3">
    <source>
        <dbReference type="Proteomes" id="UP001365128"/>
    </source>
</evidence>
<evidence type="ECO:0008006" key="4">
    <source>
        <dbReference type="Google" id="ProtNLM"/>
    </source>
</evidence>
<evidence type="ECO:0000313" key="2">
    <source>
        <dbReference type="EMBL" id="KAK7541408.1"/>
    </source>
</evidence>
<keyword evidence="3" id="KW-1185">Reference proteome</keyword>
<dbReference type="Proteomes" id="UP001365128">
    <property type="component" value="Unassembled WGS sequence"/>
</dbReference>
<accession>A0ABR1M3R7</accession>
<feature type="chain" id="PRO_5045162404" description="Secreted protein" evidence="1">
    <location>
        <begin position="22"/>
        <end position="122"/>
    </location>
</feature>
<proteinExistence type="predicted"/>
<feature type="signal peptide" evidence="1">
    <location>
        <begin position="1"/>
        <end position="21"/>
    </location>
</feature>
<keyword evidence="1" id="KW-0732">Signal</keyword>
<evidence type="ECO:0000256" key="1">
    <source>
        <dbReference type="SAM" id="SignalP"/>
    </source>
</evidence>
<gene>
    <name evidence="2" type="ORF">IWX46DRAFT_188439</name>
</gene>
<sequence>MFPIPPLLCPFLASATVRVFACCPLRIPTIQQRDHVRLHTTILACFVQQQPFESCFGCLDRQPRPISSEDVKTPAPWSAVSPCICVTFASSAALAGPSPLLCVSFASVYVVNGHKISRMALT</sequence>
<dbReference type="EMBL" id="JBBPDW010000025">
    <property type="protein sequence ID" value="KAK7541408.1"/>
    <property type="molecule type" value="Genomic_DNA"/>
</dbReference>
<reference evidence="2 3" key="1">
    <citation type="submission" date="2024-04" db="EMBL/GenBank/DDBJ databases">
        <title>Phyllosticta paracitricarpa is synonymous to the EU quarantine fungus P. citricarpa based on phylogenomic analyses.</title>
        <authorList>
            <consortium name="Lawrence Berkeley National Laboratory"/>
            <person name="Van Ingen-Buijs V.A."/>
            <person name="Van Westerhoven A.C."/>
            <person name="Haridas S."/>
            <person name="Skiadas P."/>
            <person name="Martin F."/>
            <person name="Groenewald J.Z."/>
            <person name="Crous P.W."/>
            <person name="Seidl M.F."/>
        </authorList>
    </citation>
    <scope>NUCLEOTIDE SEQUENCE [LARGE SCALE GENOMIC DNA]</scope>
    <source>
        <strain evidence="2 3">CBS 122670</strain>
    </source>
</reference>
<protein>
    <recommendedName>
        <fullName evidence="4">Secreted protein</fullName>
    </recommendedName>
</protein>
<comment type="caution">
    <text evidence="2">The sequence shown here is derived from an EMBL/GenBank/DDBJ whole genome shotgun (WGS) entry which is preliminary data.</text>
</comment>